<dbReference type="InterPro" id="IPR015813">
    <property type="entry name" value="Pyrv/PenolPyrv_kinase-like_dom"/>
</dbReference>
<comment type="catalytic activity">
    <reaction evidence="18">
        <text>pyruvate + ATP = phosphoenolpyruvate + ADP + H(+)</text>
        <dbReference type="Rhea" id="RHEA:18157"/>
        <dbReference type="ChEBI" id="CHEBI:15361"/>
        <dbReference type="ChEBI" id="CHEBI:15378"/>
        <dbReference type="ChEBI" id="CHEBI:30616"/>
        <dbReference type="ChEBI" id="CHEBI:58702"/>
        <dbReference type="ChEBI" id="CHEBI:456216"/>
        <dbReference type="EC" id="2.7.1.40"/>
    </reaction>
</comment>
<dbReference type="InterPro" id="IPR015806">
    <property type="entry name" value="Pyrv_Knase_insert_dom_sf"/>
</dbReference>
<keyword evidence="14" id="KW-0630">Potassium</keyword>
<keyword evidence="13 18" id="KW-0460">Magnesium</keyword>
<dbReference type="Gene3D" id="3.50.30.10">
    <property type="entry name" value="Phosphohistidine domain"/>
    <property type="match status" value="1"/>
</dbReference>
<dbReference type="Gene3D" id="2.40.33.10">
    <property type="entry name" value="PK beta-barrel domain-like"/>
    <property type="match status" value="1"/>
</dbReference>
<comment type="similarity">
    <text evidence="4">In the C-terminal section; belongs to the PEP-utilizing enzyme family.</text>
</comment>
<dbReference type="PROSITE" id="PS00110">
    <property type="entry name" value="PYRUVATE_KINASE"/>
    <property type="match status" value="1"/>
</dbReference>
<gene>
    <name evidence="22" type="primary">pyk</name>
    <name evidence="22" type="ORF">ACFO4N_05875</name>
</gene>
<evidence type="ECO:0000256" key="8">
    <source>
        <dbReference type="ARBA" id="ARBA00022679"/>
    </source>
</evidence>
<dbReference type="InterPro" id="IPR015795">
    <property type="entry name" value="Pyrv_Knase_C"/>
</dbReference>
<dbReference type="InterPro" id="IPR015793">
    <property type="entry name" value="Pyrv_Knase_brl"/>
</dbReference>
<dbReference type="InterPro" id="IPR036637">
    <property type="entry name" value="Phosphohistidine_dom_sf"/>
</dbReference>
<evidence type="ECO:0000256" key="4">
    <source>
        <dbReference type="ARBA" id="ARBA00006237"/>
    </source>
</evidence>
<evidence type="ECO:0000256" key="18">
    <source>
        <dbReference type="RuleBase" id="RU000504"/>
    </source>
</evidence>
<feature type="domain" description="PEP-utilising enzyme mobile" evidence="20">
    <location>
        <begin position="504"/>
        <end position="574"/>
    </location>
</feature>
<dbReference type="CDD" id="cd00288">
    <property type="entry name" value="Pyruvate_Kinase"/>
    <property type="match status" value="1"/>
</dbReference>
<evidence type="ECO:0000256" key="5">
    <source>
        <dbReference type="ARBA" id="ARBA00008663"/>
    </source>
</evidence>
<dbReference type="PRINTS" id="PR01050">
    <property type="entry name" value="PYRUVTKNASE"/>
</dbReference>
<feature type="domain" description="Pyruvate kinase C-terminal" evidence="21">
    <location>
        <begin position="356"/>
        <end position="469"/>
    </location>
</feature>
<accession>A0ABV9GMX3</accession>
<dbReference type="RefSeq" id="WP_376845255.1">
    <property type="nucleotide sequence ID" value="NZ_JBHSFW010000001.1"/>
</dbReference>
<dbReference type="InterPro" id="IPR001697">
    <property type="entry name" value="Pyr_Knase"/>
</dbReference>
<dbReference type="InterPro" id="IPR036918">
    <property type="entry name" value="Pyrv_Knase_C_sf"/>
</dbReference>
<protein>
    <recommendedName>
        <fullName evidence="7 17">Pyruvate kinase</fullName>
        <ecNumber evidence="6 17">2.7.1.40</ecNumber>
    </recommendedName>
</protein>
<evidence type="ECO:0000256" key="14">
    <source>
        <dbReference type="ARBA" id="ARBA00022958"/>
    </source>
</evidence>
<dbReference type="Proteomes" id="UP001596022">
    <property type="component" value="Unassembled WGS sequence"/>
</dbReference>
<evidence type="ECO:0000313" key="23">
    <source>
        <dbReference type="Proteomes" id="UP001596022"/>
    </source>
</evidence>
<evidence type="ECO:0000256" key="7">
    <source>
        <dbReference type="ARBA" id="ARBA00018587"/>
    </source>
</evidence>
<comment type="cofactor">
    <cofactor evidence="1">
        <name>Mg(2+)</name>
        <dbReference type="ChEBI" id="CHEBI:18420"/>
    </cofactor>
</comment>
<keyword evidence="10" id="KW-0547">Nucleotide-binding</keyword>
<organism evidence="22 23">
    <name type="scientific">Camelliibacillus cellulosilyticus</name>
    <dbReference type="NCBI Taxonomy" id="2174486"/>
    <lineage>
        <taxon>Bacteria</taxon>
        <taxon>Bacillati</taxon>
        <taxon>Bacillota</taxon>
        <taxon>Bacilli</taxon>
        <taxon>Bacillales</taxon>
        <taxon>Sporolactobacillaceae</taxon>
        <taxon>Camelliibacillus</taxon>
    </lineage>
</organism>
<dbReference type="NCBIfam" id="NF004491">
    <property type="entry name" value="PRK05826.1"/>
    <property type="match status" value="1"/>
</dbReference>
<dbReference type="Pfam" id="PF00224">
    <property type="entry name" value="PK"/>
    <property type="match status" value="1"/>
</dbReference>
<dbReference type="Gene3D" id="3.40.1380.20">
    <property type="entry name" value="Pyruvate kinase, C-terminal domain"/>
    <property type="match status" value="1"/>
</dbReference>
<dbReference type="Gene3D" id="3.20.20.60">
    <property type="entry name" value="Phosphoenolpyruvate-binding domains"/>
    <property type="match status" value="1"/>
</dbReference>
<dbReference type="PANTHER" id="PTHR11817">
    <property type="entry name" value="PYRUVATE KINASE"/>
    <property type="match status" value="1"/>
</dbReference>
<evidence type="ECO:0000256" key="2">
    <source>
        <dbReference type="ARBA" id="ARBA00001958"/>
    </source>
</evidence>
<evidence type="ECO:0000259" key="19">
    <source>
        <dbReference type="Pfam" id="PF00224"/>
    </source>
</evidence>
<evidence type="ECO:0000256" key="11">
    <source>
        <dbReference type="ARBA" id="ARBA00022777"/>
    </source>
</evidence>
<evidence type="ECO:0000256" key="15">
    <source>
        <dbReference type="ARBA" id="ARBA00023152"/>
    </source>
</evidence>
<dbReference type="GO" id="GO:0016301">
    <property type="term" value="F:kinase activity"/>
    <property type="evidence" value="ECO:0007669"/>
    <property type="project" value="UniProtKB-KW"/>
</dbReference>
<keyword evidence="16 22" id="KW-0670">Pyruvate</keyword>
<evidence type="ECO:0000313" key="22">
    <source>
        <dbReference type="EMBL" id="MFC4618256.1"/>
    </source>
</evidence>
<dbReference type="InterPro" id="IPR011037">
    <property type="entry name" value="Pyrv_Knase-like_insert_dom_sf"/>
</dbReference>
<comment type="caution">
    <text evidence="22">The sequence shown here is derived from an EMBL/GenBank/DDBJ whole genome shotgun (WGS) entry which is preliminary data.</text>
</comment>
<dbReference type="SUPFAM" id="SSF51621">
    <property type="entry name" value="Phosphoenolpyruvate/pyruvate domain"/>
    <property type="match status" value="1"/>
</dbReference>
<evidence type="ECO:0000256" key="17">
    <source>
        <dbReference type="NCBIfam" id="TIGR01064"/>
    </source>
</evidence>
<evidence type="ECO:0000259" key="20">
    <source>
        <dbReference type="Pfam" id="PF00391"/>
    </source>
</evidence>
<dbReference type="InterPro" id="IPR040442">
    <property type="entry name" value="Pyrv_kinase-like_dom_sf"/>
</dbReference>
<evidence type="ECO:0000256" key="12">
    <source>
        <dbReference type="ARBA" id="ARBA00022840"/>
    </source>
</evidence>
<sequence length="584" mass="62457">MRKTKIVCTIGPASESVDTLIKLIDAGMNVARLNFSHGDHEEHGRRIANIREAAKQTGKTIGILLDTKGPEIRTGDMATEKVSLKRGQKLTISMEDVKGTSEKISVSYKGLGRDVHPGSKILLDDGLIELEVVSSDEKEIVTTVLNSGELKSKKGVNVPGVSINLPGITEKDARDIRFGIEQGIDFIAASFVRRPSDVLEIRELLEQYQSEDIMIIPKIENREGVENIDDILNVSDGLMVARGDLGVEIPAEEVPLVQKYLIKKCNALGKSVITATQMLDSMQRNPRPTRAEASDVANAIFDGTDAIMLSGETAAGDYPVEAVQTMDRIAARTETALDYRSMFETRIKEAETTITDAIGQAVANTALTLNVSSIITATVSGHTAKVVAKYRPKANIVAVTSSERALRRLTLVWGVYPQLGQMATSTDEMLDVAVDEAVNSGIVHHGDLVVITAGVPVGEVGTTNLLKVHVVGQVLAKGQGIGRKSASGRAFITNSAKEANEHMPDGAILVTSSTDRDLMKAVERASAVITVEGGLTSHAAVVGLSLDIPVIVGVSDACAILKNGQEITIDAERGYIYNGHAKVL</sequence>
<evidence type="ECO:0000256" key="9">
    <source>
        <dbReference type="ARBA" id="ARBA00022723"/>
    </source>
</evidence>
<comment type="similarity">
    <text evidence="5 18">Belongs to the pyruvate kinase family.</text>
</comment>
<dbReference type="InterPro" id="IPR008279">
    <property type="entry name" value="PEP-util_enz_mobile_dom"/>
</dbReference>
<feature type="domain" description="Pyruvate kinase barrel" evidence="19">
    <location>
        <begin position="1"/>
        <end position="323"/>
    </location>
</feature>
<keyword evidence="8 18" id="KW-0808">Transferase</keyword>
<name>A0ABV9GMX3_9BACL</name>
<dbReference type="InterPro" id="IPR018209">
    <property type="entry name" value="Pyrv_Knase_AS"/>
</dbReference>
<dbReference type="Pfam" id="PF00391">
    <property type="entry name" value="PEP-utilizers"/>
    <property type="match status" value="1"/>
</dbReference>
<comment type="cofactor">
    <cofactor evidence="2">
        <name>K(+)</name>
        <dbReference type="ChEBI" id="CHEBI:29103"/>
    </cofactor>
</comment>
<evidence type="ECO:0000256" key="3">
    <source>
        <dbReference type="ARBA" id="ARBA00004997"/>
    </source>
</evidence>
<keyword evidence="12" id="KW-0067">ATP-binding</keyword>
<evidence type="ECO:0000256" key="10">
    <source>
        <dbReference type="ARBA" id="ARBA00022741"/>
    </source>
</evidence>
<comment type="pathway">
    <text evidence="3 18">Carbohydrate degradation; glycolysis; pyruvate from D-glyceraldehyde 3-phosphate: step 5/5.</text>
</comment>
<evidence type="ECO:0000256" key="13">
    <source>
        <dbReference type="ARBA" id="ARBA00022842"/>
    </source>
</evidence>
<keyword evidence="9" id="KW-0479">Metal-binding</keyword>
<dbReference type="SUPFAM" id="SSF52935">
    <property type="entry name" value="PK C-terminal domain-like"/>
    <property type="match status" value="1"/>
</dbReference>
<dbReference type="EC" id="2.7.1.40" evidence="6 17"/>
<dbReference type="GO" id="GO:0004743">
    <property type="term" value="F:pyruvate kinase activity"/>
    <property type="evidence" value="ECO:0007669"/>
    <property type="project" value="UniProtKB-EC"/>
</dbReference>
<dbReference type="NCBIfam" id="NF004978">
    <property type="entry name" value="PRK06354.1"/>
    <property type="match status" value="1"/>
</dbReference>
<dbReference type="SUPFAM" id="SSF50800">
    <property type="entry name" value="PK beta-barrel domain-like"/>
    <property type="match status" value="1"/>
</dbReference>
<evidence type="ECO:0000259" key="21">
    <source>
        <dbReference type="Pfam" id="PF02887"/>
    </source>
</evidence>
<evidence type="ECO:0000256" key="6">
    <source>
        <dbReference type="ARBA" id="ARBA00012142"/>
    </source>
</evidence>
<dbReference type="SUPFAM" id="SSF52009">
    <property type="entry name" value="Phosphohistidine domain"/>
    <property type="match status" value="1"/>
</dbReference>
<dbReference type="Pfam" id="PF02887">
    <property type="entry name" value="PK_C"/>
    <property type="match status" value="1"/>
</dbReference>
<proteinExistence type="inferred from homology"/>
<keyword evidence="15 18" id="KW-0324">Glycolysis</keyword>
<keyword evidence="23" id="KW-1185">Reference proteome</keyword>
<evidence type="ECO:0000256" key="16">
    <source>
        <dbReference type="ARBA" id="ARBA00023317"/>
    </source>
</evidence>
<dbReference type="EMBL" id="JBHSFW010000001">
    <property type="protein sequence ID" value="MFC4618256.1"/>
    <property type="molecule type" value="Genomic_DNA"/>
</dbReference>
<reference evidence="23" key="1">
    <citation type="journal article" date="2019" name="Int. J. Syst. Evol. Microbiol.">
        <title>The Global Catalogue of Microorganisms (GCM) 10K type strain sequencing project: providing services to taxonomists for standard genome sequencing and annotation.</title>
        <authorList>
            <consortium name="The Broad Institute Genomics Platform"/>
            <consortium name="The Broad Institute Genome Sequencing Center for Infectious Disease"/>
            <person name="Wu L."/>
            <person name="Ma J."/>
        </authorList>
    </citation>
    <scope>NUCLEOTIDE SEQUENCE [LARGE SCALE GENOMIC DNA]</scope>
    <source>
        <strain evidence="23">CGMCC 1.16306</strain>
    </source>
</reference>
<keyword evidence="11 18" id="KW-0418">Kinase</keyword>
<evidence type="ECO:0000256" key="1">
    <source>
        <dbReference type="ARBA" id="ARBA00001946"/>
    </source>
</evidence>
<dbReference type="NCBIfam" id="TIGR01064">
    <property type="entry name" value="pyruv_kin"/>
    <property type="match status" value="1"/>
</dbReference>